<dbReference type="AlphaFoldDB" id="A0A915K2W7"/>
<reference evidence="2" key="1">
    <citation type="submission" date="2022-11" db="UniProtKB">
        <authorList>
            <consortium name="WormBaseParasite"/>
        </authorList>
    </citation>
    <scope>IDENTIFICATION</scope>
</reference>
<protein>
    <submittedName>
        <fullName evidence="2">Uncharacterized protein</fullName>
    </submittedName>
</protein>
<organism evidence="1 2">
    <name type="scientific">Romanomermis culicivorax</name>
    <name type="common">Nematode worm</name>
    <dbReference type="NCBI Taxonomy" id="13658"/>
    <lineage>
        <taxon>Eukaryota</taxon>
        <taxon>Metazoa</taxon>
        <taxon>Ecdysozoa</taxon>
        <taxon>Nematoda</taxon>
        <taxon>Enoplea</taxon>
        <taxon>Dorylaimia</taxon>
        <taxon>Mermithida</taxon>
        <taxon>Mermithoidea</taxon>
        <taxon>Mermithidae</taxon>
        <taxon>Romanomermis</taxon>
    </lineage>
</organism>
<accession>A0A915K2W7</accession>
<proteinExistence type="predicted"/>
<keyword evidence="1" id="KW-1185">Reference proteome</keyword>
<sequence>MNCDSIKNRILIFAQTSFKDGLTSTFLLSPATLFNFDKRSLEYCSKTITKMVVFFELPTSFSFKLP</sequence>
<evidence type="ECO:0000313" key="2">
    <source>
        <dbReference type="WBParaSite" id="nRc.2.0.1.t32666-RA"/>
    </source>
</evidence>
<dbReference type="Proteomes" id="UP000887565">
    <property type="component" value="Unplaced"/>
</dbReference>
<name>A0A915K2W7_ROMCU</name>
<evidence type="ECO:0000313" key="1">
    <source>
        <dbReference type="Proteomes" id="UP000887565"/>
    </source>
</evidence>
<dbReference type="WBParaSite" id="nRc.2.0.1.t32666-RA">
    <property type="protein sequence ID" value="nRc.2.0.1.t32666-RA"/>
    <property type="gene ID" value="nRc.2.0.1.g32666"/>
</dbReference>